<dbReference type="AlphaFoldDB" id="A0A518EYV6"/>
<protein>
    <submittedName>
        <fullName evidence="2">Uncharacterized protein</fullName>
    </submittedName>
</protein>
<evidence type="ECO:0000313" key="3">
    <source>
        <dbReference type="Proteomes" id="UP000320390"/>
    </source>
</evidence>
<name>A0A518EYV6_9BACT</name>
<dbReference type="Proteomes" id="UP000320390">
    <property type="component" value="Chromosome"/>
</dbReference>
<reference evidence="2 3" key="1">
    <citation type="submission" date="2019-02" db="EMBL/GenBank/DDBJ databases">
        <title>Deep-cultivation of Planctomycetes and their phenomic and genomic characterization uncovers novel biology.</title>
        <authorList>
            <person name="Wiegand S."/>
            <person name="Jogler M."/>
            <person name="Boedeker C."/>
            <person name="Pinto D."/>
            <person name="Vollmers J."/>
            <person name="Rivas-Marin E."/>
            <person name="Kohn T."/>
            <person name="Peeters S.H."/>
            <person name="Heuer A."/>
            <person name="Rast P."/>
            <person name="Oberbeckmann S."/>
            <person name="Bunk B."/>
            <person name="Jeske O."/>
            <person name="Meyerdierks A."/>
            <person name="Storesund J.E."/>
            <person name="Kallscheuer N."/>
            <person name="Luecker S."/>
            <person name="Lage O.M."/>
            <person name="Pohl T."/>
            <person name="Merkel B.J."/>
            <person name="Hornburger P."/>
            <person name="Mueller R.-W."/>
            <person name="Bruemmer F."/>
            <person name="Labrenz M."/>
            <person name="Spormann A.M."/>
            <person name="Op den Camp H."/>
            <person name="Overmann J."/>
            <person name="Amann R."/>
            <person name="Jetten M.S.M."/>
            <person name="Mascher T."/>
            <person name="Medema M.H."/>
            <person name="Devos D.P."/>
            <person name="Kaster A.-K."/>
            <person name="Ovreas L."/>
            <person name="Rohde M."/>
            <person name="Galperin M.Y."/>
            <person name="Jogler C."/>
        </authorList>
    </citation>
    <scope>NUCLEOTIDE SEQUENCE [LARGE SCALE GENOMIC DNA]</scope>
    <source>
        <strain evidence="2 3">Poly30</strain>
    </source>
</reference>
<proteinExistence type="predicted"/>
<accession>A0A518EYV6</accession>
<keyword evidence="1" id="KW-0812">Transmembrane</keyword>
<evidence type="ECO:0000256" key="1">
    <source>
        <dbReference type="SAM" id="Phobius"/>
    </source>
</evidence>
<sequence length="148" mass="16595">MHDTDKRIVDWIKGGCTCGLILLVLGFAFVWIQIGESERVRAETLEFLQATEPLCLAIHAYAEQHGRSPASLDALVPEFIAELPPRRPPADPGVRYSNGEGRAWRLSVWSGGAFGCEYARTSTSEPWYIVGDYDMNYPREEWIAVPLP</sequence>
<keyword evidence="1" id="KW-1133">Transmembrane helix</keyword>
<keyword evidence="3" id="KW-1185">Reference proteome</keyword>
<feature type="transmembrane region" description="Helical" evidence="1">
    <location>
        <begin position="12"/>
        <end position="32"/>
    </location>
</feature>
<organism evidence="2 3">
    <name type="scientific">Saltatorellus ferox</name>
    <dbReference type="NCBI Taxonomy" id="2528018"/>
    <lineage>
        <taxon>Bacteria</taxon>
        <taxon>Pseudomonadati</taxon>
        <taxon>Planctomycetota</taxon>
        <taxon>Planctomycetia</taxon>
        <taxon>Planctomycetia incertae sedis</taxon>
        <taxon>Saltatorellus</taxon>
    </lineage>
</organism>
<dbReference type="EMBL" id="CP036434">
    <property type="protein sequence ID" value="QDV09272.1"/>
    <property type="molecule type" value="Genomic_DNA"/>
</dbReference>
<gene>
    <name evidence="2" type="ORF">Poly30_48290</name>
</gene>
<evidence type="ECO:0000313" key="2">
    <source>
        <dbReference type="EMBL" id="QDV09272.1"/>
    </source>
</evidence>
<keyword evidence="1" id="KW-0472">Membrane</keyword>